<evidence type="ECO:0000256" key="1">
    <source>
        <dbReference type="ARBA" id="ARBA00004651"/>
    </source>
</evidence>
<proteinExistence type="predicted"/>
<dbReference type="PANTHER" id="PTHR33529:SF8">
    <property type="entry name" value="PERMEASE, YJGP_YJGQ FAMILY"/>
    <property type="match status" value="1"/>
</dbReference>
<evidence type="ECO:0000256" key="2">
    <source>
        <dbReference type="ARBA" id="ARBA00022475"/>
    </source>
</evidence>
<comment type="caution">
    <text evidence="7">The sequence shown here is derived from an EMBL/GenBank/DDBJ whole genome shotgun (WGS) entry which is preliminary data.</text>
</comment>
<dbReference type="GO" id="GO:0015920">
    <property type="term" value="P:lipopolysaccharide transport"/>
    <property type="evidence" value="ECO:0007669"/>
    <property type="project" value="TreeGrafter"/>
</dbReference>
<keyword evidence="4 6" id="KW-1133">Transmembrane helix</keyword>
<keyword evidence="5 6" id="KW-0472">Membrane</keyword>
<dbReference type="InterPro" id="IPR005495">
    <property type="entry name" value="LptG/LptF_permease"/>
</dbReference>
<dbReference type="PANTHER" id="PTHR33529">
    <property type="entry name" value="SLR0882 PROTEIN-RELATED"/>
    <property type="match status" value="1"/>
</dbReference>
<keyword evidence="3 6" id="KW-0812">Transmembrane</keyword>
<feature type="transmembrane region" description="Helical" evidence="6">
    <location>
        <begin position="282"/>
        <end position="299"/>
    </location>
</feature>
<feature type="transmembrane region" description="Helical" evidence="6">
    <location>
        <begin position="12"/>
        <end position="30"/>
    </location>
</feature>
<evidence type="ECO:0000256" key="3">
    <source>
        <dbReference type="ARBA" id="ARBA00022692"/>
    </source>
</evidence>
<evidence type="ECO:0000256" key="5">
    <source>
        <dbReference type="ARBA" id="ARBA00023136"/>
    </source>
</evidence>
<feature type="transmembrane region" description="Helical" evidence="6">
    <location>
        <begin position="63"/>
        <end position="83"/>
    </location>
</feature>
<feature type="transmembrane region" description="Helical" evidence="6">
    <location>
        <begin position="337"/>
        <end position="358"/>
    </location>
</feature>
<sequence>MKKIDGYILKKFFLTLFFFLIALTVLVVIVDLSEKTDDFAKTKLPYKTIITQYYFGFIPRIDAMLFPLFIFLSVIFFTSIMANRSEIIAVLSSGVSFSRFLRPYIFGGLLFTIFLWWCNQYVLPPANQKWATFNSKYIDFNYGGYQNTSTISNKYFKLDSFSYAGVRYYDTINRTGGNFFIQRFNNTKLVYNLRAQSFAWDTATRKWKLNNIVERKINGLHQEVKQIPEMQMNFNFKPRDLQIDEYMKDKLSTPELNEFIQLEKLRGAEDVNTLLLEKNNRNANPVSVLILTVIGASVASRKIRGGSGFHLAIGVMICVLYILVGRFSSVFSMKGNFNPFIAAWLPNVVFGGLAWYLYRRNSK</sequence>
<reference evidence="7 8" key="1">
    <citation type="submission" date="2019-09" db="EMBL/GenBank/DDBJ databases">
        <title>Draft genome sequence of Ginsengibacter sp. BR5-29.</title>
        <authorList>
            <person name="Im W.-T."/>
        </authorList>
    </citation>
    <scope>NUCLEOTIDE SEQUENCE [LARGE SCALE GENOMIC DNA]</scope>
    <source>
        <strain evidence="7 8">BR5-29</strain>
    </source>
</reference>
<dbReference type="Proteomes" id="UP000326903">
    <property type="component" value="Unassembled WGS sequence"/>
</dbReference>
<protein>
    <submittedName>
        <fullName evidence="7">YjgP/YjgQ family permease</fullName>
    </submittedName>
</protein>
<keyword evidence="2" id="KW-1003">Cell membrane</keyword>
<dbReference type="GO" id="GO:0043190">
    <property type="term" value="C:ATP-binding cassette (ABC) transporter complex"/>
    <property type="evidence" value="ECO:0007669"/>
    <property type="project" value="TreeGrafter"/>
</dbReference>
<gene>
    <name evidence="7" type="ORF">FW778_10325</name>
</gene>
<evidence type="ECO:0000313" key="8">
    <source>
        <dbReference type="Proteomes" id="UP000326903"/>
    </source>
</evidence>
<evidence type="ECO:0000256" key="4">
    <source>
        <dbReference type="ARBA" id="ARBA00022989"/>
    </source>
</evidence>
<comment type="subcellular location">
    <subcellularLocation>
        <location evidence="1">Cell membrane</location>
        <topology evidence="1">Multi-pass membrane protein</topology>
    </subcellularLocation>
</comment>
<feature type="transmembrane region" description="Helical" evidence="6">
    <location>
        <begin position="104"/>
        <end position="123"/>
    </location>
</feature>
<keyword evidence="8" id="KW-1185">Reference proteome</keyword>
<dbReference type="Pfam" id="PF03739">
    <property type="entry name" value="LptF_LptG"/>
    <property type="match status" value="1"/>
</dbReference>
<accession>A0A5J5IJQ2</accession>
<name>A0A5J5IJQ2_9BACT</name>
<dbReference type="RefSeq" id="WP_150414628.1">
    <property type="nucleotide sequence ID" value="NZ_VYQF01000002.1"/>
</dbReference>
<dbReference type="EMBL" id="VYQF01000002">
    <property type="protein sequence ID" value="KAA9039219.1"/>
    <property type="molecule type" value="Genomic_DNA"/>
</dbReference>
<evidence type="ECO:0000313" key="7">
    <source>
        <dbReference type="EMBL" id="KAA9039219.1"/>
    </source>
</evidence>
<feature type="transmembrane region" description="Helical" evidence="6">
    <location>
        <begin position="311"/>
        <end position="331"/>
    </location>
</feature>
<organism evidence="7 8">
    <name type="scientific">Ginsengibacter hankyongi</name>
    <dbReference type="NCBI Taxonomy" id="2607284"/>
    <lineage>
        <taxon>Bacteria</taxon>
        <taxon>Pseudomonadati</taxon>
        <taxon>Bacteroidota</taxon>
        <taxon>Chitinophagia</taxon>
        <taxon>Chitinophagales</taxon>
        <taxon>Chitinophagaceae</taxon>
        <taxon>Ginsengibacter</taxon>
    </lineage>
</organism>
<evidence type="ECO:0000256" key="6">
    <source>
        <dbReference type="SAM" id="Phobius"/>
    </source>
</evidence>
<dbReference type="AlphaFoldDB" id="A0A5J5IJQ2"/>